<comment type="similarity">
    <text evidence="2 4">Belongs to the class-IV pyridoxal-phosphate-dependent aminotransferase family.</text>
</comment>
<dbReference type="SUPFAM" id="SSF56752">
    <property type="entry name" value="D-aminoacid aminotransferase-like PLP-dependent enzymes"/>
    <property type="match status" value="1"/>
</dbReference>
<dbReference type="OrthoDB" id="9805628at2"/>
<dbReference type="Pfam" id="PF01063">
    <property type="entry name" value="Aminotran_4"/>
    <property type="match status" value="1"/>
</dbReference>
<proteinExistence type="inferred from homology"/>
<organism evidence="6 7">
    <name type="scientific">Peptoclostridium litorale DSM 5388</name>
    <dbReference type="NCBI Taxonomy" id="1121324"/>
    <lineage>
        <taxon>Bacteria</taxon>
        <taxon>Bacillati</taxon>
        <taxon>Bacillota</taxon>
        <taxon>Clostridia</taxon>
        <taxon>Peptostreptococcales</taxon>
        <taxon>Peptoclostridiaceae</taxon>
        <taxon>Peptoclostridium</taxon>
    </lineage>
</organism>
<dbReference type="InterPro" id="IPR043132">
    <property type="entry name" value="BCAT-like_C"/>
</dbReference>
<keyword evidence="7" id="KW-1185">Reference proteome</keyword>
<evidence type="ECO:0000313" key="6">
    <source>
        <dbReference type="EMBL" id="KDR94986.1"/>
    </source>
</evidence>
<dbReference type="Proteomes" id="UP000027946">
    <property type="component" value="Unassembled WGS sequence"/>
</dbReference>
<dbReference type="PANTHER" id="PTHR42743">
    <property type="entry name" value="AMINO-ACID AMINOTRANSFERASE"/>
    <property type="match status" value="1"/>
</dbReference>
<dbReference type="STRING" id="1121324.CLIT_11c00130"/>
<dbReference type="FunFam" id="3.20.10.10:FF:000002">
    <property type="entry name" value="D-alanine aminotransferase"/>
    <property type="match status" value="1"/>
</dbReference>
<sequence length="282" mass="32151">MKKEKANNEAMLEYIILNGKIKSTNEINPMEIAKKLPIYEVVKIKEGAALYIEEHIGRMKKSAELMGVKLEMDDIEIKEHIKRLIEANGEHNMNVKLLASNFTDEGFDFAAYFIKSFYPPVNMYEEGIHTILYRSERENPHAKVVNIEQREGINRKREKEAAFEAILVNEKGYLTEGSRSNIFFVKDSKVHTPPSGDVLLGITRKKVLEICCENEIGVEEHEIPVESIKEYDGAFITGTSINVLPVATIDDMKLHSTTNEVVKLLVEKMNENVSEYIKSCKL</sequence>
<evidence type="ECO:0000256" key="3">
    <source>
        <dbReference type="ARBA" id="ARBA00022898"/>
    </source>
</evidence>
<gene>
    <name evidence="6" type="ORF">CLIT_11c00130</name>
</gene>
<dbReference type="Gene3D" id="3.30.470.10">
    <property type="match status" value="1"/>
</dbReference>
<keyword evidence="6" id="KW-0808">Transferase</keyword>
<evidence type="ECO:0000256" key="4">
    <source>
        <dbReference type="RuleBase" id="RU004106"/>
    </source>
</evidence>
<dbReference type="CDD" id="cd00449">
    <property type="entry name" value="PLPDE_IV"/>
    <property type="match status" value="1"/>
</dbReference>
<dbReference type="GO" id="GO:0046394">
    <property type="term" value="P:carboxylic acid biosynthetic process"/>
    <property type="evidence" value="ECO:0007669"/>
    <property type="project" value="UniProtKB-ARBA"/>
</dbReference>
<keyword evidence="3 5" id="KW-0663">Pyridoxal phosphate</keyword>
<dbReference type="GO" id="GO:0005829">
    <property type="term" value="C:cytosol"/>
    <property type="evidence" value="ECO:0007669"/>
    <property type="project" value="TreeGrafter"/>
</dbReference>
<dbReference type="InterPro" id="IPR050571">
    <property type="entry name" value="Class-IV_PLP-Dep_Aminotrnsfr"/>
</dbReference>
<reference evidence="6 7" key="1">
    <citation type="submission" date="2014-03" db="EMBL/GenBank/DDBJ databases">
        <title>Genome sequence of Clostridium litorale W6, DSM 5388.</title>
        <authorList>
            <person name="Poehlein A."/>
            <person name="Jagirdar A."/>
            <person name="Khonsari B."/>
            <person name="Chibani C.M."/>
            <person name="Gutierrez Gutierrez D.A."/>
            <person name="Davydova E."/>
            <person name="Alghaithi H.S."/>
            <person name="Nair K.P."/>
            <person name="Dhamotharan K."/>
            <person name="Chandran L."/>
            <person name="G W."/>
            <person name="Daniel R."/>
        </authorList>
    </citation>
    <scope>NUCLEOTIDE SEQUENCE [LARGE SCALE GENOMIC DNA]</scope>
    <source>
        <strain evidence="6 7">W6</strain>
    </source>
</reference>
<dbReference type="EMBL" id="JJMM01000011">
    <property type="protein sequence ID" value="KDR94986.1"/>
    <property type="molecule type" value="Genomic_DNA"/>
</dbReference>
<accession>A0A069RD70</accession>
<dbReference type="eggNOG" id="COG0115">
    <property type="taxonomic scope" value="Bacteria"/>
</dbReference>
<dbReference type="RefSeq" id="WP_038264782.1">
    <property type="nucleotide sequence ID" value="NZ_FSRH01000002.1"/>
</dbReference>
<comment type="caution">
    <text evidence="6">The sequence shown here is derived from an EMBL/GenBank/DDBJ whole genome shotgun (WGS) entry which is preliminary data.</text>
</comment>
<dbReference type="GO" id="GO:0008652">
    <property type="term" value="P:amino acid biosynthetic process"/>
    <property type="evidence" value="ECO:0007669"/>
    <property type="project" value="UniProtKB-ARBA"/>
</dbReference>
<dbReference type="GO" id="GO:0004084">
    <property type="term" value="F:branched-chain-amino-acid transaminase activity"/>
    <property type="evidence" value="ECO:0007669"/>
    <property type="project" value="UniProtKB-EC"/>
</dbReference>
<dbReference type="InterPro" id="IPR043131">
    <property type="entry name" value="BCAT-like_N"/>
</dbReference>
<dbReference type="InterPro" id="IPR018300">
    <property type="entry name" value="Aminotrans_IV_CS"/>
</dbReference>
<dbReference type="PANTHER" id="PTHR42743:SF11">
    <property type="entry name" value="AMINODEOXYCHORISMATE LYASE"/>
    <property type="match status" value="1"/>
</dbReference>
<dbReference type="PROSITE" id="PS00770">
    <property type="entry name" value="AA_TRANSFER_CLASS_4"/>
    <property type="match status" value="1"/>
</dbReference>
<evidence type="ECO:0000313" key="7">
    <source>
        <dbReference type="Proteomes" id="UP000027946"/>
    </source>
</evidence>
<evidence type="ECO:0000256" key="2">
    <source>
        <dbReference type="ARBA" id="ARBA00009320"/>
    </source>
</evidence>
<dbReference type="Gene3D" id="3.20.10.10">
    <property type="entry name" value="D-amino Acid Aminotransferase, subunit A, domain 2"/>
    <property type="match status" value="1"/>
</dbReference>
<evidence type="ECO:0000256" key="1">
    <source>
        <dbReference type="ARBA" id="ARBA00001933"/>
    </source>
</evidence>
<comment type="cofactor">
    <cofactor evidence="1 5">
        <name>pyridoxal 5'-phosphate</name>
        <dbReference type="ChEBI" id="CHEBI:597326"/>
    </cofactor>
</comment>
<dbReference type="EC" id="2.6.1.42" evidence="6"/>
<protein>
    <submittedName>
        <fullName evidence="6">Branched-chain amino acid aminotransferase</fullName>
        <ecNumber evidence="6">2.6.1.42</ecNumber>
    </submittedName>
</protein>
<dbReference type="AlphaFoldDB" id="A0A069RD70"/>
<evidence type="ECO:0000256" key="5">
    <source>
        <dbReference type="RuleBase" id="RU004516"/>
    </source>
</evidence>
<keyword evidence="6" id="KW-0032">Aminotransferase</keyword>
<name>A0A069RD70_PEPLI</name>
<dbReference type="InterPro" id="IPR001544">
    <property type="entry name" value="Aminotrans_IV"/>
</dbReference>
<dbReference type="InterPro" id="IPR036038">
    <property type="entry name" value="Aminotransferase-like"/>
</dbReference>